<dbReference type="Pfam" id="PF01833">
    <property type="entry name" value="TIG"/>
    <property type="match status" value="1"/>
</dbReference>
<dbReference type="EMBL" id="FRCS01000013">
    <property type="protein sequence ID" value="SHN46075.1"/>
    <property type="molecule type" value="Genomic_DNA"/>
</dbReference>
<dbReference type="Gene3D" id="2.60.40.10">
    <property type="entry name" value="Immunoglobulins"/>
    <property type="match status" value="1"/>
</dbReference>
<organism evidence="3 4">
    <name type="scientific">Cryptosporangium aurantiacum</name>
    <dbReference type="NCBI Taxonomy" id="134849"/>
    <lineage>
        <taxon>Bacteria</taxon>
        <taxon>Bacillati</taxon>
        <taxon>Actinomycetota</taxon>
        <taxon>Actinomycetes</taxon>
        <taxon>Cryptosporangiales</taxon>
        <taxon>Cryptosporangiaceae</taxon>
        <taxon>Cryptosporangium</taxon>
    </lineage>
</organism>
<dbReference type="SUPFAM" id="SSF81296">
    <property type="entry name" value="E set domains"/>
    <property type="match status" value="1"/>
</dbReference>
<evidence type="ECO:0000256" key="1">
    <source>
        <dbReference type="SAM" id="SignalP"/>
    </source>
</evidence>
<dbReference type="InterPro" id="IPR013783">
    <property type="entry name" value="Ig-like_fold"/>
</dbReference>
<protein>
    <submittedName>
        <fullName evidence="3">IPT/TIG domain-containing protein</fullName>
    </submittedName>
</protein>
<evidence type="ECO:0000313" key="3">
    <source>
        <dbReference type="EMBL" id="SHN46075.1"/>
    </source>
</evidence>
<sequence length="692" mass="68389">MQRHQATGRAWAIRVGLASALVAAGLASVSSPSQAAASAPATPATGAAGGIITLNTTTANTFRNANLVDQVQAVQFTTAACTASSTTPATIPAVAARGVNDLVTYPATLVEVVGGTFTAADVGAAITGGTIPANTTITRVLDANRAIISAAATTEAANVQLNVGGSSRGGGTSVTHDGKKITSATANFQNPDASKAVWGTNIPANTTIQGNPTNSTTATISNAVTGTPVTGGALVIGPIAGPYNATSFTVVSDKKLVVEAPAALATVAAGTTYNVCVYNATVGSSGLAIATSTYKVYQAPTITGITPASGPALGGGQVVIGGTGFSTNTRVTIGGQALVSATVNAAAGTITGTMPSHAAGQVDVVVTSEGGPATMVNGYTYIDGISVTPSTTTTRGAVILDIFGAGFKASSLAWNNNALPTRSLGSVATSQIAVNNTITLAGHALANGDRVRFDGLTGAAPLESGKAYYVINSNTGAGTFEVAATPGGTAIDIQTVSSGGTARDISRLGLTPATGGGVGTFTVATGVVSALVGHTLEDGDRVMLSGFTGGLGGVSPWTWYYVNTADSATGTFKLAATRGGTALAFTATGATGTAMVWVPDELTHVIVSRGAYDDAATPGQPGWIAGECTNVQVISDTEIICKLDASTFAPTAGAHQITVIDDMRAGPTATSPGGPTRTTVVTSPSTFTFAPY</sequence>
<dbReference type="InterPro" id="IPR014756">
    <property type="entry name" value="Ig_E-set"/>
</dbReference>
<dbReference type="Proteomes" id="UP000184440">
    <property type="component" value="Unassembled WGS sequence"/>
</dbReference>
<feature type="domain" description="IPT/TIG" evidence="2">
    <location>
        <begin position="300"/>
        <end position="372"/>
    </location>
</feature>
<proteinExistence type="predicted"/>
<dbReference type="CDD" id="cd00603">
    <property type="entry name" value="IPT_PCSR"/>
    <property type="match status" value="1"/>
</dbReference>
<accession>A0A1M7RIE5</accession>
<reference evidence="3 4" key="1">
    <citation type="submission" date="2016-11" db="EMBL/GenBank/DDBJ databases">
        <authorList>
            <person name="Jaros S."/>
            <person name="Januszkiewicz K."/>
            <person name="Wedrychowicz H."/>
        </authorList>
    </citation>
    <scope>NUCLEOTIDE SEQUENCE [LARGE SCALE GENOMIC DNA]</scope>
    <source>
        <strain evidence="3 4">DSM 46144</strain>
    </source>
</reference>
<dbReference type="InterPro" id="IPR002909">
    <property type="entry name" value="IPT_dom"/>
</dbReference>
<dbReference type="GO" id="GO:0005975">
    <property type="term" value="P:carbohydrate metabolic process"/>
    <property type="evidence" value="ECO:0007669"/>
    <property type="project" value="UniProtKB-ARBA"/>
</dbReference>
<feature type="chain" id="PRO_5012500749" evidence="1">
    <location>
        <begin position="36"/>
        <end position="692"/>
    </location>
</feature>
<name>A0A1M7RIE5_9ACTN</name>
<dbReference type="AlphaFoldDB" id="A0A1M7RIE5"/>
<keyword evidence="4" id="KW-1185">Reference proteome</keyword>
<evidence type="ECO:0000313" key="4">
    <source>
        <dbReference type="Proteomes" id="UP000184440"/>
    </source>
</evidence>
<evidence type="ECO:0000259" key="2">
    <source>
        <dbReference type="Pfam" id="PF01833"/>
    </source>
</evidence>
<keyword evidence="1" id="KW-0732">Signal</keyword>
<gene>
    <name evidence="3" type="ORF">SAMN05443668_113166</name>
</gene>
<feature type="signal peptide" evidence="1">
    <location>
        <begin position="1"/>
        <end position="35"/>
    </location>
</feature>
<dbReference type="OrthoDB" id="3290226at2"/>